<gene>
    <name evidence="4" type="ORF">LSALG_LOCUS37202</name>
</gene>
<sequence>MGDALANPKSHRGADEHGWTEVRIKKPPVKGPSQNHITSFYVSNFHSLISVHDSRNIFLKFGSITDVHYSNMKDSSGSTFAFVRYKGAKDSKEFEKILDRIKCRDAMLKVNVAR</sequence>
<dbReference type="InterPro" id="IPR000504">
    <property type="entry name" value="RRM_dom"/>
</dbReference>
<evidence type="ECO:0000256" key="1">
    <source>
        <dbReference type="PROSITE-ProRule" id="PRU00176"/>
    </source>
</evidence>
<protein>
    <recommendedName>
        <fullName evidence="3">RRM domain-containing protein</fullName>
    </recommendedName>
</protein>
<dbReference type="PROSITE" id="PS50102">
    <property type="entry name" value="RRM"/>
    <property type="match status" value="1"/>
</dbReference>
<reference evidence="4" key="1">
    <citation type="submission" date="2023-04" db="EMBL/GenBank/DDBJ databases">
        <authorList>
            <person name="Vijverberg K."/>
            <person name="Xiong W."/>
            <person name="Schranz E."/>
        </authorList>
    </citation>
    <scope>NUCLEOTIDE SEQUENCE</scope>
</reference>
<dbReference type="InterPro" id="IPR012677">
    <property type="entry name" value="Nucleotide-bd_a/b_plait_sf"/>
</dbReference>
<dbReference type="Gene3D" id="3.30.70.330">
    <property type="match status" value="1"/>
</dbReference>
<evidence type="ECO:0000259" key="3">
    <source>
        <dbReference type="PROSITE" id="PS50102"/>
    </source>
</evidence>
<evidence type="ECO:0000313" key="4">
    <source>
        <dbReference type="EMBL" id="CAI9298433.1"/>
    </source>
</evidence>
<keyword evidence="1" id="KW-0694">RNA-binding</keyword>
<dbReference type="SUPFAM" id="SSF54928">
    <property type="entry name" value="RNA-binding domain, RBD"/>
    <property type="match status" value="1"/>
</dbReference>
<proteinExistence type="predicted"/>
<keyword evidence="5" id="KW-1185">Reference proteome</keyword>
<feature type="domain" description="RRM" evidence="3">
    <location>
        <begin position="38"/>
        <end position="114"/>
    </location>
</feature>
<dbReference type="GO" id="GO:0003723">
    <property type="term" value="F:RNA binding"/>
    <property type="evidence" value="ECO:0007669"/>
    <property type="project" value="UniProtKB-UniRule"/>
</dbReference>
<evidence type="ECO:0000313" key="5">
    <source>
        <dbReference type="Proteomes" id="UP001177003"/>
    </source>
</evidence>
<dbReference type="EMBL" id="OX465084">
    <property type="protein sequence ID" value="CAI9298433.1"/>
    <property type="molecule type" value="Genomic_DNA"/>
</dbReference>
<feature type="region of interest" description="Disordered" evidence="2">
    <location>
        <begin position="1"/>
        <end position="32"/>
    </location>
</feature>
<name>A0AA35ZT70_LACSI</name>
<organism evidence="4 5">
    <name type="scientific">Lactuca saligna</name>
    <name type="common">Willowleaf lettuce</name>
    <dbReference type="NCBI Taxonomy" id="75948"/>
    <lineage>
        <taxon>Eukaryota</taxon>
        <taxon>Viridiplantae</taxon>
        <taxon>Streptophyta</taxon>
        <taxon>Embryophyta</taxon>
        <taxon>Tracheophyta</taxon>
        <taxon>Spermatophyta</taxon>
        <taxon>Magnoliopsida</taxon>
        <taxon>eudicotyledons</taxon>
        <taxon>Gunneridae</taxon>
        <taxon>Pentapetalae</taxon>
        <taxon>asterids</taxon>
        <taxon>campanulids</taxon>
        <taxon>Asterales</taxon>
        <taxon>Asteraceae</taxon>
        <taxon>Cichorioideae</taxon>
        <taxon>Cichorieae</taxon>
        <taxon>Lactucinae</taxon>
        <taxon>Lactuca</taxon>
    </lineage>
</organism>
<dbReference type="Proteomes" id="UP001177003">
    <property type="component" value="Chromosome 8"/>
</dbReference>
<evidence type="ECO:0000256" key="2">
    <source>
        <dbReference type="SAM" id="MobiDB-lite"/>
    </source>
</evidence>
<accession>A0AA35ZT70</accession>
<dbReference type="InterPro" id="IPR035979">
    <property type="entry name" value="RBD_domain_sf"/>
</dbReference>
<dbReference type="AlphaFoldDB" id="A0AA35ZT70"/>
<feature type="compositionally biased region" description="Basic and acidic residues" evidence="2">
    <location>
        <begin position="12"/>
        <end position="24"/>
    </location>
</feature>